<dbReference type="STRING" id="74873.A0A084VD10"/>
<dbReference type="InterPro" id="IPR000435">
    <property type="entry name" value="Tektins"/>
</dbReference>
<reference evidence="8" key="2">
    <citation type="submission" date="2020-05" db="UniProtKB">
        <authorList>
            <consortium name="EnsemblMetazoa"/>
        </authorList>
    </citation>
    <scope>IDENTIFICATION</scope>
</reference>
<name>A0A084VD10_ANOSI</name>
<gene>
    <name evidence="7" type="ORF">ZHAS_00002805</name>
</gene>
<feature type="region of interest" description="Disordered" evidence="6">
    <location>
        <begin position="397"/>
        <end position="424"/>
    </location>
</feature>
<comment type="similarity">
    <text evidence="2">Belongs to the tektin family.</text>
</comment>
<keyword evidence="3" id="KW-0963">Cytoplasm</keyword>
<dbReference type="AlphaFoldDB" id="A0A084VD10"/>
<sequence>MPSNSVFKTRSLAKRSDPSESSKVFEIEQCMYNLSEDFIRQTSLHDAQTTGANRSTVAANDDGNEEIFSITPVVRRVHQLWDILRHPIGEDIMKKLCFSEMLLVCDGSENIVGGAAINVSLIAEEVLAAFSTTRLTFFGRTAESELMSFADRNCRPLQERKCETLIAGNTRQEKQIQLYFDEQHHVTAYRQESDGLHSASFQGMLSTTEKNGDHSNGQQIIVPDGLQLLLLRYLILTNFVGEICSQTVDVQGRVGNCIHKISPAVPTAAPSRLDGKVSETMKEVRKTIWFSDGSEPEESVSHYSATGRLLRHGWNNSNYILMSNPFGSRPPAHIMELERSIKDYVKALSGLIKNESSLKGLFEDIDFSETSLDNPFHTPREPSAADINAYQKELQTNPVGLPASEPPPYLPQRDGNSDGYPLAKPMGPIGPWATGRVDWGALSGQTGTRPVVNQYSITRYSVDEWRQRNADIIAACQSTVDQSIKVENTSKNTIIRTYATADKTQTDCTQSLHVRAKNIDDLKSELNRAISAMQEEITALERQRRRLKQSLAVLRMPEAIANECLERRTGRPDTELIRDRPEEELIREISLISEIKAILLQTLANIEQQQSDNRAVRQRMEFDWSEKKMAHENDAINCNLRNQSTNTLFKPGATRCSNEQSTEIYWEKFTRETLDMFNDCRRKSEQLRNTLDAILTNAARDLRTQADCVERALATRISCMEEIREKLEIDLRITLQRLADTEIQIGKLQVAIRNMDYGMMVVHTRLDNRNQRPRVENCRDQPQALLIAEVKSLEEGTSAMNAQLKQEEDVKQELVNRRNELEREIMLKRRTIAIDRDRCQLLRSHFPSSTALSGY</sequence>
<feature type="coiled-coil region" evidence="5">
    <location>
        <begin position="516"/>
        <end position="550"/>
    </location>
</feature>
<dbReference type="OMA" id="KMAHEND"/>
<dbReference type="GO" id="GO:0015630">
    <property type="term" value="C:microtubule cytoskeleton"/>
    <property type="evidence" value="ECO:0007669"/>
    <property type="project" value="TreeGrafter"/>
</dbReference>
<evidence type="ECO:0000313" key="8">
    <source>
        <dbReference type="EnsemblMetazoa" id="ASIC002805-PA"/>
    </source>
</evidence>
<dbReference type="PANTHER" id="PTHR19960">
    <property type="entry name" value="TEKTIN"/>
    <property type="match status" value="1"/>
</dbReference>
<protein>
    <submittedName>
        <fullName evidence="7 8">Tektin</fullName>
    </submittedName>
</protein>
<keyword evidence="9" id="KW-1185">Reference proteome</keyword>
<dbReference type="Pfam" id="PF03148">
    <property type="entry name" value="Tektin"/>
    <property type="match status" value="1"/>
</dbReference>
<organism evidence="7">
    <name type="scientific">Anopheles sinensis</name>
    <name type="common">Mosquito</name>
    <dbReference type="NCBI Taxonomy" id="74873"/>
    <lineage>
        <taxon>Eukaryota</taxon>
        <taxon>Metazoa</taxon>
        <taxon>Ecdysozoa</taxon>
        <taxon>Arthropoda</taxon>
        <taxon>Hexapoda</taxon>
        <taxon>Insecta</taxon>
        <taxon>Pterygota</taxon>
        <taxon>Neoptera</taxon>
        <taxon>Endopterygota</taxon>
        <taxon>Diptera</taxon>
        <taxon>Nematocera</taxon>
        <taxon>Culicoidea</taxon>
        <taxon>Culicidae</taxon>
        <taxon>Anophelinae</taxon>
        <taxon>Anopheles</taxon>
    </lineage>
</organism>
<evidence type="ECO:0000313" key="9">
    <source>
        <dbReference type="Proteomes" id="UP000030765"/>
    </source>
</evidence>
<feature type="coiled-coil region" evidence="5">
    <location>
        <begin position="804"/>
        <end position="831"/>
    </location>
</feature>
<dbReference type="GO" id="GO:0005634">
    <property type="term" value="C:nucleus"/>
    <property type="evidence" value="ECO:0007669"/>
    <property type="project" value="TreeGrafter"/>
</dbReference>
<comment type="subcellular location">
    <subcellularLocation>
        <location evidence="1">Cytoplasm</location>
    </subcellularLocation>
</comment>
<dbReference type="Proteomes" id="UP000030765">
    <property type="component" value="Unassembled WGS sequence"/>
</dbReference>
<evidence type="ECO:0000256" key="1">
    <source>
        <dbReference type="ARBA" id="ARBA00004496"/>
    </source>
</evidence>
<dbReference type="VEuPathDB" id="VectorBase:ASIS023131"/>
<dbReference type="EMBL" id="KE524642">
    <property type="protein sequence ID" value="KFB35854.1"/>
    <property type="molecule type" value="Genomic_DNA"/>
</dbReference>
<dbReference type="GO" id="GO:0005737">
    <property type="term" value="C:cytoplasm"/>
    <property type="evidence" value="ECO:0007669"/>
    <property type="project" value="UniProtKB-SubCell"/>
</dbReference>
<accession>A0A084VD10</accession>
<dbReference type="EnsemblMetazoa" id="ASIC002805-RA">
    <property type="protein sequence ID" value="ASIC002805-PA"/>
    <property type="gene ID" value="ASIC002805"/>
</dbReference>
<dbReference type="GO" id="GO:0005929">
    <property type="term" value="C:cilium"/>
    <property type="evidence" value="ECO:0007669"/>
    <property type="project" value="UniProtKB-ARBA"/>
</dbReference>
<dbReference type="PANTHER" id="PTHR19960:SF12">
    <property type="entry name" value="TEKTIN-4"/>
    <property type="match status" value="1"/>
</dbReference>
<reference evidence="7 9" key="1">
    <citation type="journal article" date="2014" name="BMC Genomics">
        <title>Genome sequence of Anopheles sinensis provides insight into genetics basis of mosquito competence for malaria parasites.</title>
        <authorList>
            <person name="Zhou D."/>
            <person name="Zhang D."/>
            <person name="Ding G."/>
            <person name="Shi L."/>
            <person name="Hou Q."/>
            <person name="Ye Y."/>
            <person name="Xu Y."/>
            <person name="Zhou H."/>
            <person name="Xiong C."/>
            <person name="Li S."/>
            <person name="Yu J."/>
            <person name="Hong S."/>
            <person name="Yu X."/>
            <person name="Zou P."/>
            <person name="Chen C."/>
            <person name="Chang X."/>
            <person name="Wang W."/>
            <person name="Lv Y."/>
            <person name="Sun Y."/>
            <person name="Ma L."/>
            <person name="Shen B."/>
            <person name="Zhu C."/>
        </authorList>
    </citation>
    <scope>NUCLEOTIDE SEQUENCE [LARGE SCALE GENOMIC DNA]</scope>
</reference>
<evidence type="ECO:0000256" key="2">
    <source>
        <dbReference type="ARBA" id="ARBA00007209"/>
    </source>
</evidence>
<evidence type="ECO:0000256" key="3">
    <source>
        <dbReference type="ARBA" id="ARBA00022490"/>
    </source>
</evidence>
<proteinExistence type="inferred from homology"/>
<dbReference type="GO" id="GO:0060271">
    <property type="term" value="P:cilium assembly"/>
    <property type="evidence" value="ECO:0007669"/>
    <property type="project" value="TreeGrafter"/>
</dbReference>
<dbReference type="VEuPathDB" id="VectorBase:ASIC002805"/>
<keyword evidence="4 5" id="KW-0175">Coiled coil</keyword>
<evidence type="ECO:0000256" key="6">
    <source>
        <dbReference type="SAM" id="MobiDB-lite"/>
    </source>
</evidence>
<evidence type="ECO:0000256" key="5">
    <source>
        <dbReference type="SAM" id="Coils"/>
    </source>
</evidence>
<dbReference type="VEuPathDB" id="VectorBase:ASIS017143"/>
<dbReference type="GO" id="GO:0060294">
    <property type="term" value="P:cilium movement involved in cell motility"/>
    <property type="evidence" value="ECO:0007669"/>
    <property type="project" value="InterPro"/>
</dbReference>
<dbReference type="OrthoDB" id="5788000at2759"/>
<dbReference type="InterPro" id="IPR048256">
    <property type="entry name" value="Tektin-like"/>
</dbReference>
<dbReference type="EMBL" id="ATLV01011119">
    <property type="status" value="NOT_ANNOTATED_CDS"/>
    <property type="molecule type" value="Genomic_DNA"/>
</dbReference>
<evidence type="ECO:0000256" key="4">
    <source>
        <dbReference type="ARBA" id="ARBA00023054"/>
    </source>
</evidence>
<evidence type="ECO:0000313" key="7">
    <source>
        <dbReference type="EMBL" id="KFB35854.1"/>
    </source>
</evidence>